<reference evidence="1 2" key="1">
    <citation type="journal article" date="2014" name="Arch. Virol.">
        <title>Complete genome sequence of a broad-host-range lytic Dickeya spp. bacteriophage ?D5.</title>
        <authorList>
            <person name="Czajkowski R."/>
            <person name="Ozymko Z."/>
            <person name="Zwirowski S."/>
            <person name="Lojkowska E."/>
        </authorList>
    </citation>
    <scope>NUCLEOTIDE SEQUENCE [LARGE SCALE GENOMIC DNA]</scope>
</reference>
<accession>A0A075E136</accession>
<organism evidence="1 2">
    <name type="scientific">Dickeya phage RC-2014</name>
    <dbReference type="NCBI Taxonomy" id="1477406"/>
    <lineage>
        <taxon>Viruses</taxon>
        <taxon>Duplodnaviria</taxon>
        <taxon>Heunggongvirae</taxon>
        <taxon>Uroviricota</taxon>
        <taxon>Caudoviricetes</taxon>
        <taxon>Pantevenvirales</taxon>
        <taxon>Ackermannviridae</taxon>
        <taxon>Aglimvirinae</taxon>
        <taxon>Limestonevirus</taxon>
        <taxon>Limestonevirus RC2014</taxon>
    </lineage>
</organism>
<keyword evidence="2" id="KW-1185">Reference proteome</keyword>
<name>A0A075E136_9CAUD</name>
<dbReference type="RefSeq" id="YP_009102847.1">
    <property type="nucleotide sequence ID" value="NC_025452.1"/>
</dbReference>
<dbReference type="EMBL" id="KJ716335">
    <property type="protein sequence ID" value="AHZ60259.1"/>
    <property type="molecule type" value="Genomic_DNA"/>
</dbReference>
<sequence length="109" mass="11984">MLSTHPSDNGGGGNSPNNYAIIDPGADQLTIVKITSGKFRGVQFRFGKVAINEVDGQPRLSFVTDILKTPLRLVFVNLKENDLFTEVTGDILVTLMQRNAQEYNKFLVG</sequence>
<dbReference type="Proteomes" id="UP000028741">
    <property type="component" value="Segment"/>
</dbReference>
<proteinExistence type="predicted"/>
<evidence type="ECO:0000313" key="1">
    <source>
        <dbReference type="EMBL" id="AHZ60259.1"/>
    </source>
</evidence>
<dbReference type="GeneID" id="22113393"/>
<dbReference type="KEGG" id="vg:22113393"/>
<protein>
    <submittedName>
        <fullName evidence="1">Uncharacterized protein</fullName>
    </submittedName>
</protein>
<gene>
    <name evidence="1" type="ORF">DA66_0007</name>
</gene>
<evidence type="ECO:0000313" key="2">
    <source>
        <dbReference type="Proteomes" id="UP000028741"/>
    </source>
</evidence>